<protein>
    <submittedName>
        <fullName evidence="2">Uncharacterized protein</fullName>
    </submittedName>
</protein>
<feature type="transmembrane region" description="Helical" evidence="1">
    <location>
        <begin position="114"/>
        <end position="139"/>
    </location>
</feature>
<feature type="transmembrane region" description="Helical" evidence="1">
    <location>
        <begin position="68"/>
        <end position="93"/>
    </location>
</feature>
<feature type="transmembrane region" description="Helical" evidence="1">
    <location>
        <begin position="145"/>
        <end position="165"/>
    </location>
</feature>
<accession>A0A3E1IQD2</accession>
<gene>
    <name evidence="2" type="ORF">AXE76_03180</name>
</gene>
<feature type="transmembrane region" description="Helical" evidence="1">
    <location>
        <begin position="244"/>
        <end position="266"/>
    </location>
</feature>
<evidence type="ECO:0000313" key="3">
    <source>
        <dbReference type="Proteomes" id="UP000258888"/>
    </source>
</evidence>
<feature type="transmembrane region" description="Helical" evidence="1">
    <location>
        <begin position="504"/>
        <end position="527"/>
    </location>
</feature>
<feature type="transmembrane region" description="Helical" evidence="1">
    <location>
        <begin position="388"/>
        <end position="416"/>
    </location>
</feature>
<comment type="caution">
    <text evidence="2">The sequence shown here is derived from an EMBL/GenBank/DDBJ whole genome shotgun (WGS) entry which is preliminary data.</text>
</comment>
<feature type="transmembrane region" description="Helical" evidence="1">
    <location>
        <begin position="27"/>
        <end position="48"/>
    </location>
</feature>
<feature type="transmembrane region" description="Helical" evidence="1">
    <location>
        <begin position="211"/>
        <end position="232"/>
    </location>
</feature>
<evidence type="ECO:0000256" key="1">
    <source>
        <dbReference type="SAM" id="Phobius"/>
    </source>
</evidence>
<dbReference type="Proteomes" id="UP000258888">
    <property type="component" value="Unassembled WGS sequence"/>
</dbReference>
<feature type="transmembrane region" description="Helical" evidence="1">
    <location>
        <begin position="185"/>
        <end position="205"/>
    </location>
</feature>
<organism evidence="2 3">
    <name type="scientific">Gardnerella vaginalis</name>
    <dbReference type="NCBI Taxonomy" id="2702"/>
    <lineage>
        <taxon>Bacteria</taxon>
        <taxon>Bacillati</taxon>
        <taxon>Actinomycetota</taxon>
        <taxon>Actinomycetes</taxon>
        <taxon>Bifidobacteriales</taxon>
        <taxon>Bifidobacteriaceae</taxon>
        <taxon>Gardnerella</taxon>
    </lineage>
</organism>
<feature type="transmembrane region" description="Helical" evidence="1">
    <location>
        <begin position="474"/>
        <end position="498"/>
    </location>
</feature>
<evidence type="ECO:0000313" key="2">
    <source>
        <dbReference type="EMBL" id="RFD75206.1"/>
    </source>
</evidence>
<reference evidence="2 3" key="1">
    <citation type="submission" date="2016-02" db="EMBL/GenBank/DDBJ databases">
        <title>Gardnerella vaginalis Subgroups Defined by cpn60 Sequencing and Sialidase Activity in Isolates from Canada, Belgium and Kenya.</title>
        <authorList>
            <person name="Schellenberg J."/>
            <person name="Paramel Jayaprakash T."/>
            <person name="Withana Gamage N."/>
            <person name="Patterson M.H."/>
            <person name="Vaneechoutte M."/>
            <person name="Hill J.E."/>
        </authorList>
    </citation>
    <scope>NUCLEOTIDE SEQUENCE [LARGE SCALE GENOMIC DNA]</scope>
    <source>
        <strain evidence="2 3">N160</strain>
    </source>
</reference>
<keyword evidence="3" id="KW-1185">Reference proteome</keyword>
<keyword evidence="1" id="KW-0472">Membrane</keyword>
<feature type="transmembrane region" description="Helical" evidence="1">
    <location>
        <begin position="350"/>
        <end position="368"/>
    </location>
</feature>
<feature type="transmembrane region" description="Helical" evidence="1">
    <location>
        <begin position="286"/>
        <end position="305"/>
    </location>
</feature>
<feature type="transmembrane region" description="Helical" evidence="1">
    <location>
        <begin position="317"/>
        <end position="338"/>
    </location>
</feature>
<proteinExistence type="predicted"/>
<sequence length="550" mass="59285">MSMIFTMVRLRWALTFSVMRKSIWQKIGFGIAIVFGLALICALGFAGWEAGKYLDPGMLPDTKNWQEFQALPIMVASIVSIFTLFVNLFMFGSDTTLKSRSFALYGIPYVKQQAGMLLGSLFGALSISSTIALVLWSLAYRSFGIVPVLVSVIAAPLYVATIVSLSKMLIELLDTILINKHSRNIFYFAIFIAYMIFVASMNGHGSSQNKILISSSLCSVSAFTPLSASMALPLDAINGNWLALATRFLICVVTIAVCFAISVFCAKLEPKLLRGEQKTVVKTKGIGLFAAVPDNTVGAIIARIISVMRRDMRQLFLLLMPLFMLIVPTASVAGGIGFESLADGLGVSGWLMYAALMIGMVVGNNIAYDGTAFTMHAIIGVKGVNDRLAHSIVWSVICVVYFVLLGVGFYVFLFFVANIQQSVNAFMFQILSPIGVAFASIGIGSVSSCIAMYPVASIEKPFSRPQGSAGARSFAPIGFTLLAAVCMIPSIAAAMAFLAINPNLLWIASIMFIVNGAIVLVVGVILGGKVMDKRIIRIVENLRRFASITA</sequence>
<dbReference type="EMBL" id="LSLH01000001">
    <property type="protein sequence ID" value="RFD75206.1"/>
    <property type="molecule type" value="Genomic_DNA"/>
</dbReference>
<feature type="transmembrane region" description="Helical" evidence="1">
    <location>
        <begin position="428"/>
        <end position="453"/>
    </location>
</feature>
<name>A0A3E1IQD2_GARVA</name>
<dbReference type="AlphaFoldDB" id="A0A3E1IQD2"/>
<keyword evidence="1" id="KW-0812">Transmembrane</keyword>
<keyword evidence="1" id="KW-1133">Transmembrane helix</keyword>
<dbReference type="RefSeq" id="WP_165844135.1">
    <property type="nucleotide sequence ID" value="NZ_LSLH01000001.1"/>
</dbReference>